<dbReference type="PROSITE" id="PS50076">
    <property type="entry name" value="DNAJ_2"/>
    <property type="match status" value="1"/>
</dbReference>
<reference evidence="6" key="2">
    <citation type="journal article" date="2016" name="Int. J. Syst. Evol. Microbiol.">
        <title>Caldimicrobium thiodismutans sp. nov., a sulfur-disproportionating bacterium isolated from a hot spring.</title>
        <authorList>
            <person name="Kojima H."/>
            <person name="Umezawa K."/>
            <person name="Fukui M."/>
        </authorList>
    </citation>
    <scope>NUCLEOTIDE SEQUENCE [LARGE SCALE GENOMIC DNA]</scope>
    <source>
        <strain evidence="6">TF1</strain>
    </source>
</reference>
<proteinExistence type="predicted"/>
<dbReference type="PROSITE" id="PS00636">
    <property type="entry name" value="DNAJ_1"/>
    <property type="match status" value="1"/>
</dbReference>
<dbReference type="SUPFAM" id="SSF46565">
    <property type="entry name" value="Chaperone J-domain"/>
    <property type="match status" value="1"/>
</dbReference>
<dbReference type="CDD" id="cd10747">
    <property type="entry name" value="DnaJ_C"/>
    <property type="match status" value="1"/>
</dbReference>
<keyword evidence="2" id="KW-0479">Metal-binding</keyword>
<dbReference type="GO" id="GO:0005737">
    <property type="term" value="C:cytoplasm"/>
    <property type="evidence" value="ECO:0007669"/>
    <property type="project" value="TreeGrafter"/>
</dbReference>
<accession>A0A0U4W1A0</accession>
<name>A0A0U4W1A0_9BACT</name>
<evidence type="ECO:0000256" key="1">
    <source>
        <dbReference type="ARBA" id="ARBA00022737"/>
    </source>
</evidence>
<dbReference type="KEGG" id="cthi:THC_0531"/>
<protein>
    <submittedName>
        <fullName evidence="5">Integrase</fullName>
    </submittedName>
</protein>
<evidence type="ECO:0000256" key="2">
    <source>
        <dbReference type="ARBA" id="ARBA00022771"/>
    </source>
</evidence>
<dbReference type="Proteomes" id="UP000068196">
    <property type="component" value="Chromosome"/>
</dbReference>
<dbReference type="PANTHER" id="PTHR43096:SF52">
    <property type="entry name" value="DNAJ HOMOLOG 1, MITOCHONDRIAL-RELATED"/>
    <property type="match status" value="1"/>
</dbReference>
<dbReference type="Pfam" id="PF01556">
    <property type="entry name" value="DnaJ_C"/>
    <property type="match status" value="1"/>
</dbReference>
<keyword evidence="2" id="KW-0863">Zinc-finger</keyword>
<gene>
    <name evidence="5" type="ORF">THC_0531</name>
</gene>
<keyword evidence="3" id="KW-0143">Chaperone</keyword>
<dbReference type="GO" id="GO:0042026">
    <property type="term" value="P:protein refolding"/>
    <property type="evidence" value="ECO:0007669"/>
    <property type="project" value="TreeGrafter"/>
</dbReference>
<sequence>MAKDYYTVLGVPRNATQEEIKKAYRKLAMKYHPDKNKGNKEAEEKFKEINEAYAVLSDPEKRKIYDLYGSSEFERRYTQEDIFKDFDFESTLRDIGIDLSSFFRRSKGGKGKVFTFNLGDLFNNLFGTSFGEESYSPFGEVFETYQVDLPLTLEEVIKGGEKEVFLPDTYETIKIKLPQNIREGSILKVKKKTGNKIREYHLRVRLLTPEGIKIDNSDLYIEKEIPVTTFFLGGEVEITTPEGKRIKAKVPAMTKPGAKLRLKGLGLPKTGVSRGDLFVVLQPSIPKRINPDQRELLEKLRALGL</sequence>
<evidence type="ECO:0000313" key="6">
    <source>
        <dbReference type="Proteomes" id="UP000068196"/>
    </source>
</evidence>
<dbReference type="AlphaFoldDB" id="A0A0U4W1A0"/>
<dbReference type="PRINTS" id="PR00625">
    <property type="entry name" value="JDOMAIN"/>
</dbReference>
<dbReference type="SMART" id="SM00271">
    <property type="entry name" value="DnaJ"/>
    <property type="match status" value="1"/>
</dbReference>
<evidence type="ECO:0000313" key="5">
    <source>
        <dbReference type="EMBL" id="BAU22925.1"/>
    </source>
</evidence>
<dbReference type="OrthoDB" id="9779889at2"/>
<keyword evidence="6" id="KW-1185">Reference proteome</keyword>
<dbReference type="FunFam" id="1.10.287.110:FF:000034">
    <property type="entry name" value="Chaperone protein DnaJ"/>
    <property type="match status" value="1"/>
</dbReference>
<dbReference type="InterPro" id="IPR008971">
    <property type="entry name" value="HSP40/DnaJ_pept-bd"/>
</dbReference>
<keyword evidence="2" id="KW-0862">Zinc</keyword>
<dbReference type="CDD" id="cd06257">
    <property type="entry name" value="DnaJ"/>
    <property type="match status" value="1"/>
</dbReference>
<dbReference type="PATRIC" id="fig|1653476.3.peg.548"/>
<keyword evidence="1" id="KW-0677">Repeat</keyword>
<dbReference type="GO" id="GO:0051082">
    <property type="term" value="F:unfolded protein binding"/>
    <property type="evidence" value="ECO:0007669"/>
    <property type="project" value="InterPro"/>
</dbReference>
<dbReference type="InterPro" id="IPR002939">
    <property type="entry name" value="DnaJ_C"/>
</dbReference>
<dbReference type="RefSeq" id="WP_068512935.1">
    <property type="nucleotide sequence ID" value="NZ_AP014945.1"/>
</dbReference>
<dbReference type="Gene3D" id="2.60.260.20">
    <property type="entry name" value="Urease metallochaperone UreE, N-terminal domain"/>
    <property type="match status" value="2"/>
</dbReference>
<dbReference type="InterPro" id="IPR001623">
    <property type="entry name" value="DnaJ_domain"/>
</dbReference>
<dbReference type="EMBL" id="AP014945">
    <property type="protein sequence ID" value="BAU22925.1"/>
    <property type="molecule type" value="Genomic_DNA"/>
</dbReference>
<evidence type="ECO:0000256" key="3">
    <source>
        <dbReference type="ARBA" id="ARBA00023186"/>
    </source>
</evidence>
<dbReference type="SUPFAM" id="SSF49493">
    <property type="entry name" value="HSP40/DnaJ peptide-binding domain"/>
    <property type="match status" value="1"/>
</dbReference>
<dbReference type="PANTHER" id="PTHR43096">
    <property type="entry name" value="DNAJ HOMOLOG 1, MITOCHONDRIAL-RELATED"/>
    <property type="match status" value="1"/>
</dbReference>
<organism evidence="5 6">
    <name type="scientific">Caldimicrobium thiodismutans</name>
    <dbReference type="NCBI Taxonomy" id="1653476"/>
    <lineage>
        <taxon>Bacteria</taxon>
        <taxon>Pseudomonadati</taxon>
        <taxon>Thermodesulfobacteriota</taxon>
        <taxon>Thermodesulfobacteria</taxon>
        <taxon>Thermodesulfobacteriales</taxon>
        <taxon>Thermodesulfobacteriaceae</taxon>
        <taxon>Caldimicrobium</taxon>
    </lineage>
</organism>
<dbReference type="InterPro" id="IPR018253">
    <property type="entry name" value="DnaJ_domain_CS"/>
</dbReference>
<dbReference type="InterPro" id="IPR036869">
    <property type="entry name" value="J_dom_sf"/>
</dbReference>
<feature type="domain" description="J" evidence="4">
    <location>
        <begin position="4"/>
        <end position="69"/>
    </location>
</feature>
<dbReference type="Pfam" id="PF00226">
    <property type="entry name" value="DnaJ"/>
    <property type="match status" value="1"/>
</dbReference>
<dbReference type="GO" id="GO:0008270">
    <property type="term" value="F:zinc ion binding"/>
    <property type="evidence" value="ECO:0007669"/>
    <property type="project" value="UniProtKB-KW"/>
</dbReference>
<evidence type="ECO:0000259" key="4">
    <source>
        <dbReference type="PROSITE" id="PS50076"/>
    </source>
</evidence>
<dbReference type="Gene3D" id="1.10.287.110">
    <property type="entry name" value="DnaJ domain"/>
    <property type="match status" value="1"/>
</dbReference>
<reference evidence="5 6" key="1">
    <citation type="journal article" date="2016" name="Int. J. Syst. Evol. Microbiol.">
        <title>Caldimicrobium thiodismutans sp. nov., a sulfur-disproportionating bacterium isolated from a hot spring, and emended description of the genus Caldimicrobium.</title>
        <authorList>
            <person name="Kojima H."/>
            <person name="Umezawa K."/>
            <person name="Fukui M."/>
        </authorList>
    </citation>
    <scope>NUCLEOTIDE SEQUENCE [LARGE SCALE GENOMIC DNA]</scope>
    <source>
        <strain evidence="5 6">TF1</strain>
    </source>
</reference>
<dbReference type="STRING" id="1653476.THC_0531"/>